<evidence type="ECO:0000313" key="2">
    <source>
        <dbReference type="Proteomes" id="UP000293846"/>
    </source>
</evidence>
<reference evidence="1 2" key="1">
    <citation type="submission" date="2019-03" db="EMBL/GenBank/DDBJ databases">
        <authorList>
            <person name="Jensen L."/>
            <person name="Storgaard J."/>
            <person name="Sulaj E."/>
            <person name="Schramm A."/>
            <person name="Marshall I.P.G."/>
        </authorList>
    </citation>
    <scope>NUCLEOTIDE SEQUENCE [LARGE SCALE GENOMIC DNA]</scope>
    <source>
        <strain evidence="1 2">2017H2G3</strain>
    </source>
</reference>
<gene>
    <name evidence="1" type="ORF">E0Y62_26860</name>
</gene>
<sequence>MKKKKIRGTLSLSVFMETQEKLEEFVAKFSDFNIDRVTAQLALPDESIHSVKVEDFFINWDHEDAEE</sequence>
<dbReference type="EMBL" id="SJTH01000118">
    <property type="protein sequence ID" value="TCJ00436.1"/>
    <property type="molecule type" value="Genomic_DNA"/>
</dbReference>
<organism evidence="1 2">
    <name type="scientific">Cytobacillus praedii</name>
    <dbReference type="NCBI Taxonomy" id="1742358"/>
    <lineage>
        <taxon>Bacteria</taxon>
        <taxon>Bacillati</taxon>
        <taxon>Bacillota</taxon>
        <taxon>Bacilli</taxon>
        <taxon>Bacillales</taxon>
        <taxon>Bacillaceae</taxon>
        <taxon>Cytobacillus</taxon>
    </lineage>
</organism>
<proteinExistence type="predicted"/>
<keyword evidence="2" id="KW-1185">Reference proteome</keyword>
<evidence type="ECO:0000313" key="1">
    <source>
        <dbReference type="EMBL" id="TCJ00436.1"/>
    </source>
</evidence>
<protein>
    <submittedName>
        <fullName evidence="1">Uncharacterized protein</fullName>
    </submittedName>
</protein>
<dbReference type="Proteomes" id="UP000293846">
    <property type="component" value="Unassembled WGS sequence"/>
</dbReference>
<dbReference type="RefSeq" id="WP_131239647.1">
    <property type="nucleotide sequence ID" value="NZ_SJTH01000118.1"/>
</dbReference>
<comment type="caution">
    <text evidence="1">The sequence shown here is derived from an EMBL/GenBank/DDBJ whole genome shotgun (WGS) entry which is preliminary data.</text>
</comment>
<name>A0A4R1AU47_9BACI</name>
<accession>A0A4R1AU47</accession>
<dbReference type="AlphaFoldDB" id="A0A4R1AU47"/>